<evidence type="ECO:0000313" key="2">
    <source>
        <dbReference type="Proteomes" id="UP000306409"/>
    </source>
</evidence>
<dbReference type="KEGG" id="rher:EHE19_006355"/>
<dbReference type="Proteomes" id="UP000306409">
    <property type="component" value="Chromosome"/>
</dbReference>
<evidence type="ECO:0000313" key="1">
    <source>
        <dbReference type="EMBL" id="QNU68059.1"/>
    </source>
</evidence>
<dbReference type="AlphaFoldDB" id="A0A4U7JAT4"/>
<keyword evidence="2" id="KW-1185">Reference proteome</keyword>
<name>A0A4U7JAT4_9FIRM</name>
<gene>
    <name evidence="1" type="ORF">EHE19_006355</name>
</gene>
<organism evidence="1 2">
    <name type="scientific">Ruminiclostridium herbifermentans</name>
    <dbReference type="NCBI Taxonomy" id="2488810"/>
    <lineage>
        <taxon>Bacteria</taxon>
        <taxon>Bacillati</taxon>
        <taxon>Bacillota</taxon>
        <taxon>Clostridia</taxon>
        <taxon>Eubacteriales</taxon>
        <taxon>Oscillospiraceae</taxon>
        <taxon>Ruminiclostridium</taxon>
    </lineage>
</organism>
<protein>
    <submittedName>
        <fullName evidence="1">Uncharacterized protein</fullName>
    </submittedName>
</protein>
<accession>A0A4U7JAT4</accession>
<dbReference type="OrthoDB" id="1739867at2"/>
<dbReference type="EMBL" id="CP061336">
    <property type="protein sequence ID" value="QNU68059.1"/>
    <property type="molecule type" value="Genomic_DNA"/>
</dbReference>
<reference evidence="1 2" key="1">
    <citation type="submission" date="2020-09" db="EMBL/GenBank/DDBJ databases">
        <title>Characterization and genome sequencing of Ruminiclostridium sp. nov. MA18.</title>
        <authorList>
            <person name="Rettenmaier R."/>
            <person name="Kowollik M.-L."/>
            <person name="Liebl W."/>
            <person name="Zverlov V."/>
        </authorList>
    </citation>
    <scope>NUCLEOTIDE SEQUENCE [LARGE SCALE GENOMIC DNA]</scope>
    <source>
        <strain evidence="1 2">MA18</strain>
    </source>
</reference>
<sequence>MMGSLDNVTWKGNSQKMFNTILDAVPSIFKSTVKREVEAWLSKNNVNEITEELVLQAFKEKAPKPMWNKLIGQLEAMKTE</sequence>
<proteinExistence type="predicted"/>